<organism evidence="2 3">
    <name type="scientific">Youngiibacter multivorans</name>
    <dbReference type="NCBI Taxonomy" id="937251"/>
    <lineage>
        <taxon>Bacteria</taxon>
        <taxon>Bacillati</taxon>
        <taxon>Bacillota</taxon>
        <taxon>Clostridia</taxon>
        <taxon>Eubacteriales</taxon>
        <taxon>Clostridiaceae</taxon>
        <taxon>Youngiibacter</taxon>
    </lineage>
</organism>
<protein>
    <recommendedName>
        <fullName evidence="1">Phospholipase C/D domain-containing protein</fullName>
    </recommendedName>
</protein>
<dbReference type="Proteomes" id="UP001519271">
    <property type="component" value="Unassembled WGS sequence"/>
</dbReference>
<feature type="domain" description="Phospholipase C/D" evidence="1">
    <location>
        <begin position="5"/>
        <end position="114"/>
    </location>
</feature>
<dbReference type="Pfam" id="PF00882">
    <property type="entry name" value="Zn_dep_PLPC"/>
    <property type="match status" value="1"/>
</dbReference>
<dbReference type="EMBL" id="JAGGKC010000010">
    <property type="protein sequence ID" value="MBP1919045.1"/>
    <property type="molecule type" value="Genomic_DNA"/>
</dbReference>
<comment type="caution">
    <text evidence="2">The sequence shown here is derived from an EMBL/GenBank/DDBJ whole genome shotgun (WGS) entry which is preliminary data.</text>
</comment>
<reference evidence="2 3" key="1">
    <citation type="submission" date="2021-03" db="EMBL/GenBank/DDBJ databases">
        <title>Genomic Encyclopedia of Type Strains, Phase IV (KMG-IV): sequencing the most valuable type-strain genomes for metagenomic binning, comparative biology and taxonomic classification.</title>
        <authorList>
            <person name="Goeker M."/>
        </authorList>
    </citation>
    <scope>NUCLEOTIDE SEQUENCE [LARGE SCALE GENOMIC DNA]</scope>
    <source>
        <strain evidence="2 3">DSM 6139</strain>
    </source>
</reference>
<name>A0ABS4G3C0_9CLOT</name>
<keyword evidence="3" id="KW-1185">Reference proteome</keyword>
<evidence type="ECO:0000313" key="2">
    <source>
        <dbReference type="EMBL" id="MBP1919045.1"/>
    </source>
</evidence>
<dbReference type="InterPro" id="IPR029002">
    <property type="entry name" value="PLPC/GPLD1"/>
</dbReference>
<gene>
    <name evidence="2" type="ORF">J2Z34_001530</name>
</gene>
<accession>A0ABS4G3C0</accession>
<proteinExistence type="predicted"/>
<dbReference type="RefSeq" id="WP_209459257.1">
    <property type="nucleotide sequence ID" value="NZ_JAGGKC010000010.1"/>
</dbReference>
<evidence type="ECO:0000313" key="3">
    <source>
        <dbReference type="Proteomes" id="UP001519271"/>
    </source>
</evidence>
<evidence type="ECO:0000259" key="1">
    <source>
        <dbReference type="Pfam" id="PF00882"/>
    </source>
</evidence>
<sequence length="193" mass="22450">MNFFTHLRMADTIFEILNGDIIMDRKQFRYGNVLPDLDKRMNNIKHTFEGSIGLVESVCAAIASERLDIGEFSRNLGIITHFACDYFCRYHLDDEKHDDYFDHFFYEAKLHSEYMLIKDDLNLTEGVHITEGRDVRTIIMDLRKTYQRASESLENDILFAIGAALSTCEIVVRQQALSGFKLDRENFTAVMTR</sequence>